<dbReference type="SUPFAM" id="SSF50447">
    <property type="entry name" value="Translation proteins"/>
    <property type="match status" value="1"/>
</dbReference>
<dbReference type="FunFam" id="2.40.50.250:FF:000001">
    <property type="entry name" value="GTP-binding protein TypA"/>
    <property type="match status" value="1"/>
</dbReference>
<dbReference type="InterPro" id="IPR035651">
    <property type="entry name" value="BipA_V"/>
</dbReference>
<evidence type="ECO:0000313" key="7">
    <source>
        <dbReference type="Proteomes" id="UP000032552"/>
    </source>
</evidence>
<dbReference type="GO" id="GO:0003924">
    <property type="term" value="F:GTPase activity"/>
    <property type="evidence" value="ECO:0007669"/>
    <property type="project" value="UniProtKB-UniRule"/>
</dbReference>
<dbReference type="InterPro" id="IPR009000">
    <property type="entry name" value="Transl_B-barrel_sf"/>
</dbReference>
<dbReference type="GeneID" id="57089989"/>
<dbReference type="SMART" id="SM00838">
    <property type="entry name" value="EFG_C"/>
    <property type="match status" value="1"/>
</dbReference>
<dbReference type="FunFam" id="3.40.50.300:FF:000055">
    <property type="entry name" value="GTP-binding protein TypA"/>
    <property type="match status" value="1"/>
</dbReference>
<dbReference type="InterPro" id="IPR004161">
    <property type="entry name" value="EFTu-like_2"/>
</dbReference>
<dbReference type="FunFam" id="3.30.70.240:FF:000002">
    <property type="entry name" value="GTP-binding protein TypA"/>
    <property type="match status" value="1"/>
</dbReference>
<dbReference type="InterPro" id="IPR000640">
    <property type="entry name" value="EFG_V-like"/>
</dbReference>
<dbReference type="InterPro" id="IPR042116">
    <property type="entry name" value="TypA/BipA_C"/>
</dbReference>
<dbReference type="InterPro" id="IPR047041">
    <property type="entry name" value="BipA_GTP-bd_dom"/>
</dbReference>
<dbReference type="Gene3D" id="3.40.50.300">
    <property type="entry name" value="P-loop containing nucleotide triphosphate hydrolases"/>
    <property type="match status" value="1"/>
</dbReference>
<dbReference type="Pfam" id="PF00679">
    <property type="entry name" value="EFG_C"/>
    <property type="match status" value="1"/>
</dbReference>
<dbReference type="PROSITE" id="PS51722">
    <property type="entry name" value="G_TR_2"/>
    <property type="match status" value="1"/>
</dbReference>
<dbReference type="CDD" id="cd16263">
    <property type="entry name" value="BipA_III"/>
    <property type="match status" value="1"/>
</dbReference>
<dbReference type="GO" id="GO:0019843">
    <property type="term" value="F:rRNA binding"/>
    <property type="evidence" value="ECO:0007669"/>
    <property type="project" value="UniProtKB-KW"/>
</dbReference>
<dbReference type="InterPro" id="IPR027417">
    <property type="entry name" value="P-loop_NTPase"/>
</dbReference>
<organism evidence="6 7">
    <name type="scientific">Lacticaseibacillus paracasei NRIC 0644</name>
    <dbReference type="NCBI Taxonomy" id="1435038"/>
    <lineage>
        <taxon>Bacteria</taxon>
        <taxon>Bacillati</taxon>
        <taxon>Bacillota</taxon>
        <taxon>Bacilli</taxon>
        <taxon>Lactobacillales</taxon>
        <taxon>Lactobacillaceae</taxon>
        <taxon>Lacticaseibacillus</taxon>
    </lineage>
</organism>
<evidence type="ECO:0000256" key="3">
    <source>
        <dbReference type="ARBA" id="ARBA00048548"/>
    </source>
</evidence>
<sequence>MKTRDDIRNIAIIAHVDHGKTTLVNEMLKQSDTLDQHIQLQDRAMDTNAIEKERGITILSKNTAVKFGDTTINILDTPGHADFGGEVERVMKMVDGVLLVVDAFEGPMPQTRFVLKKALEQHLTPIVVINKVDRPGARPEEVVDEVLELFIELGADDAQLEFPVVYASAVNGTSSMDSDLSTQKHTMTPLFETIVKTIPAPIDNSDEPLQFQVAMLDYNDYVGRIGIGRIFRGKIKIGDNVTVMKLDGSQKNFRVTKLFGFFGLTRTEINSAKAGDLIAVSGMDDIFVGETVTAADTPEALPILRIDEPTLQMMFVANDSPFAGREGKNVTARKLEERLKSQLQTDVSLRVDDTDQAGAWMVSGRGELHLSILVEEMRREGFELQLGRPEVIYRDIDGVMMEPFESVQIDTPEQYTGTVIDAMSQRKGEMQNMENEGNGQTRLTFLAPSRGLIGYSTEFLSATGGYGIMNHTFEKYAPVIKNWEPGRTQGALVSINAGSATTYSLQSVEDRGQLFINAGTEVYEGMIVGQNSRENDIAVNVTKGKNLTNTRAAGKDHAAAIKTPKDMTLEESIEFLNDDEYCEVTPKNIRLRKKILNTGERQKAAKRKKIAASK</sequence>
<dbReference type="GO" id="GO:0000049">
    <property type="term" value="F:tRNA binding"/>
    <property type="evidence" value="ECO:0007669"/>
    <property type="project" value="UniProtKB-KW"/>
</dbReference>
<feature type="binding site" evidence="4">
    <location>
        <begin position="130"/>
        <end position="133"/>
    </location>
    <ligand>
        <name>GTP</name>
        <dbReference type="ChEBI" id="CHEBI:37565"/>
    </ligand>
</feature>
<dbReference type="InterPro" id="IPR006298">
    <property type="entry name" value="BipA"/>
</dbReference>
<dbReference type="InterPro" id="IPR048876">
    <property type="entry name" value="BipA_C"/>
</dbReference>
<dbReference type="GO" id="GO:0009409">
    <property type="term" value="P:response to cold"/>
    <property type="evidence" value="ECO:0007669"/>
    <property type="project" value="UniProtKB-ARBA"/>
</dbReference>
<comment type="subunit">
    <text evidence="4">Monomer.</text>
</comment>
<dbReference type="Pfam" id="PF03144">
    <property type="entry name" value="GTP_EFTU_D2"/>
    <property type="match status" value="1"/>
</dbReference>
<dbReference type="SUPFAM" id="SSF52540">
    <property type="entry name" value="P-loop containing nucleoside triphosphate hydrolases"/>
    <property type="match status" value="1"/>
</dbReference>
<dbReference type="PANTHER" id="PTHR42908:SF8">
    <property type="entry name" value="TR-TYPE G DOMAIN-CONTAINING PROTEIN"/>
    <property type="match status" value="1"/>
</dbReference>
<dbReference type="FunFam" id="2.40.30.10:FF:000016">
    <property type="entry name" value="GTP-binding protein TypA"/>
    <property type="match status" value="1"/>
</dbReference>
<comment type="subcellular location">
    <subcellularLocation>
        <location evidence="4">Cytoplasm</location>
    </subcellularLocation>
    <text evidence="4">Binds to ribosomes.</text>
</comment>
<accession>A0A0C9QDT5</accession>
<dbReference type="Pfam" id="PF00009">
    <property type="entry name" value="GTP_EFTU"/>
    <property type="match status" value="1"/>
</dbReference>
<dbReference type="CDD" id="cd03691">
    <property type="entry name" value="BipA_TypA_II"/>
    <property type="match status" value="1"/>
</dbReference>
<comment type="similarity">
    <text evidence="4">Belongs to the TRAFAC class translation factor GTPase superfamily. Classic translation factor GTPase family. BipA subfamily.</text>
</comment>
<proteinExistence type="inferred from homology"/>
<keyword evidence="2 4" id="KW-0342">GTP-binding</keyword>
<keyword evidence="4" id="KW-0690">Ribosome biogenesis</keyword>
<dbReference type="FunFam" id="3.30.70.870:FF:000003">
    <property type="entry name" value="GTP-binding protein TypA"/>
    <property type="match status" value="1"/>
</dbReference>
<dbReference type="RefSeq" id="WP_003570179.1">
    <property type="nucleotide sequence ID" value="NZ_BAYM01000088.1"/>
</dbReference>
<dbReference type="InterPro" id="IPR000795">
    <property type="entry name" value="T_Tr_GTP-bd_dom"/>
</dbReference>
<dbReference type="Gene3D" id="3.30.70.870">
    <property type="entry name" value="Elongation Factor G (Translational Gtpase), domain 3"/>
    <property type="match status" value="1"/>
</dbReference>
<dbReference type="Gene3D" id="2.40.50.250">
    <property type="entry name" value="bipa protein"/>
    <property type="match status" value="1"/>
</dbReference>
<dbReference type="GO" id="GO:0005829">
    <property type="term" value="C:cytosol"/>
    <property type="evidence" value="ECO:0007669"/>
    <property type="project" value="TreeGrafter"/>
</dbReference>
<evidence type="ECO:0000256" key="4">
    <source>
        <dbReference type="HAMAP-Rule" id="MF_00849"/>
    </source>
</evidence>
<dbReference type="Pfam" id="PF14492">
    <property type="entry name" value="EFG_III"/>
    <property type="match status" value="1"/>
</dbReference>
<evidence type="ECO:0000256" key="1">
    <source>
        <dbReference type="ARBA" id="ARBA00022741"/>
    </source>
</evidence>
<dbReference type="GO" id="GO:0043022">
    <property type="term" value="F:ribosome binding"/>
    <property type="evidence" value="ECO:0007669"/>
    <property type="project" value="UniProtKB-UniRule"/>
</dbReference>
<dbReference type="GO" id="GO:0000027">
    <property type="term" value="P:ribosomal large subunit assembly"/>
    <property type="evidence" value="ECO:0007669"/>
    <property type="project" value="UniProtKB-UniRule"/>
</dbReference>
<dbReference type="HAMAP" id="MF_00849">
    <property type="entry name" value="BipA"/>
    <property type="match status" value="1"/>
</dbReference>
<keyword evidence="1 4" id="KW-0547">Nucleotide-binding</keyword>
<dbReference type="InterPro" id="IPR047043">
    <property type="entry name" value="BipA_III"/>
</dbReference>
<dbReference type="CDD" id="cd03710">
    <property type="entry name" value="BipA_TypA_C"/>
    <property type="match status" value="1"/>
</dbReference>
<dbReference type="InterPro" id="IPR041095">
    <property type="entry name" value="EFG_II"/>
</dbReference>
<dbReference type="PANTHER" id="PTHR42908">
    <property type="entry name" value="TRANSLATION ELONGATION FACTOR-RELATED"/>
    <property type="match status" value="1"/>
</dbReference>
<dbReference type="CDD" id="cd01891">
    <property type="entry name" value="TypA_BipA"/>
    <property type="match status" value="1"/>
</dbReference>
<dbReference type="Gene3D" id="2.40.30.10">
    <property type="entry name" value="Translation factors"/>
    <property type="match status" value="1"/>
</dbReference>
<dbReference type="NCBIfam" id="TIGR00231">
    <property type="entry name" value="small_GTP"/>
    <property type="match status" value="1"/>
</dbReference>
<dbReference type="AlphaFoldDB" id="A0A0C9QDT5"/>
<dbReference type="Pfam" id="PF21018">
    <property type="entry name" value="BipA_C"/>
    <property type="match status" value="1"/>
</dbReference>
<feature type="binding site" evidence="4">
    <location>
        <begin position="17"/>
        <end position="22"/>
    </location>
    <ligand>
        <name>GTP</name>
        <dbReference type="ChEBI" id="CHEBI:37565"/>
    </ligand>
</feature>
<keyword evidence="4" id="KW-0699">rRNA-binding</keyword>
<dbReference type="GO" id="GO:0010467">
    <property type="term" value="P:gene expression"/>
    <property type="evidence" value="ECO:0007669"/>
    <property type="project" value="UniProtKB-ARBA"/>
</dbReference>
<dbReference type="Gene3D" id="3.30.70.240">
    <property type="match status" value="1"/>
</dbReference>
<keyword evidence="4" id="KW-0378">Hydrolase</keyword>
<comment type="catalytic activity">
    <reaction evidence="3 4">
        <text>GTP + H2O = GDP + phosphate + H(+)</text>
        <dbReference type="Rhea" id="RHEA:19669"/>
        <dbReference type="ChEBI" id="CHEBI:15377"/>
        <dbReference type="ChEBI" id="CHEBI:15378"/>
        <dbReference type="ChEBI" id="CHEBI:37565"/>
        <dbReference type="ChEBI" id="CHEBI:43474"/>
        <dbReference type="ChEBI" id="CHEBI:58189"/>
    </reaction>
</comment>
<dbReference type="NCBIfam" id="TIGR01394">
    <property type="entry name" value="TypA_BipA"/>
    <property type="match status" value="1"/>
</dbReference>
<keyword evidence="4" id="KW-0820">tRNA-binding</keyword>
<dbReference type="EMBL" id="BAYM01000088">
    <property type="protein sequence ID" value="GAN36803.1"/>
    <property type="molecule type" value="Genomic_DNA"/>
</dbReference>
<dbReference type="Proteomes" id="UP000032552">
    <property type="component" value="Unassembled WGS sequence"/>
</dbReference>
<dbReference type="EC" id="3.6.5.-" evidence="4"/>
<comment type="function">
    <text evidence="4">A 50S ribosomal subunit assembly protein with GTPase activity, required for 50S subunit assembly at low temperatures, may also play a role in translation. Binds GTP and analogs. Binds the 70S ribosome between the 30S and 50S subunits, in a similar position as ribosome-bound EF-G; it contacts a number of ribosomal proteins, both rRNAs and the A-site tRNA.</text>
</comment>
<keyword evidence="4" id="KW-0963">Cytoplasm</keyword>
<dbReference type="SUPFAM" id="SSF54980">
    <property type="entry name" value="EF-G C-terminal domain-like"/>
    <property type="match status" value="2"/>
</dbReference>
<evidence type="ECO:0000256" key="2">
    <source>
        <dbReference type="ARBA" id="ARBA00023134"/>
    </source>
</evidence>
<dbReference type="InterPro" id="IPR005225">
    <property type="entry name" value="Small_GTP-bd"/>
</dbReference>
<dbReference type="InterPro" id="IPR035647">
    <property type="entry name" value="EFG_III/V"/>
</dbReference>
<feature type="domain" description="Tr-type G" evidence="5">
    <location>
        <begin position="5"/>
        <end position="202"/>
    </location>
</feature>
<comment type="caution">
    <text evidence="6">The sequence shown here is derived from an EMBL/GenBank/DDBJ whole genome shotgun (WGS) entry which is preliminary data.</text>
</comment>
<evidence type="ECO:0000313" key="6">
    <source>
        <dbReference type="EMBL" id="GAN36803.1"/>
    </source>
</evidence>
<dbReference type="InterPro" id="IPR047042">
    <property type="entry name" value="BipA_II"/>
</dbReference>
<evidence type="ECO:0000259" key="5">
    <source>
        <dbReference type="PROSITE" id="PS51722"/>
    </source>
</evidence>
<dbReference type="PRINTS" id="PR00315">
    <property type="entry name" value="ELONGATNFCT"/>
</dbReference>
<reference evidence="7" key="1">
    <citation type="submission" date="2014-05" db="EMBL/GenBank/DDBJ databases">
        <title>Whole genome sequencing of Lactobacillus casei NRIC0644.</title>
        <authorList>
            <person name="Atarashi H."/>
            <person name="Yoshida Y."/>
            <person name="Fujimura S."/>
            <person name="Tanaka N."/>
            <person name="Shiwa Y."/>
            <person name="Yoshikawa H."/>
            <person name="Okada S."/>
            <person name="Nakagawa J."/>
        </authorList>
    </citation>
    <scope>NUCLEOTIDE SEQUENCE [LARGE SCALE GENOMIC DNA]</scope>
    <source>
        <strain evidence="7">NRIC0644</strain>
    </source>
</reference>
<dbReference type="PROSITE" id="PS00301">
    <property type="entry name" value="G_TR_1"/>
    <property type="match status" value="1"/>
</dbReference>
<dbReference type="InterPro" id="IPR031157">
    <property type="entry name" value="G_TR_CS"/>
</dbReference>
<gene>
    <name evidence="4" type="primary">bipA</name>
    <name evidence="6" type="ORF">LC0644_1392</name>
</gene>
<name>A0A0C9QDT5_LACPA</name>
<dbReference type="GO" id="GO:1990904">
    <property type="term" value="C:ribonucleoprotein complex"/>
    <property type="evidence" value="ECO:0007669"/>
    <property type="project" value="TreeGrafter"/>
</dbReference>
<keyword evidence="4" id="KW-0694">RNA-binding</keyword>
<dbReference type="GO" id="GO:0005525">
    <property type="term" value="F:GTP binding"/>
    <property type="evidence" value="ECO:0007669"/>
    <property type="project" value="UniProtKB-UniRule"/>
</dbReference>
<protein>
    <recommendedName>
        <fullName evidence="4">Large ribosomal subunit assembly factor BipA</fullName>
        <ecNumber evidence="4">3.6.5.-</ecNumber>
    </recommendedName>
    <alternativeName>
        <fullName evidence="4">GTP-binding protein BipA</fullName>
    </alternativeName>
</protein>